<feature type="compositionally biased region" description="Basic residues" evidence="1">
    <location>
        <begin position="23"/>
        <end position="55"/>
    </location>
</feature>
<dbReference type="Proteomes" id="UP000269396">
    <property type="component" value="Unassembled WGS sequence"/>
</dbReference>
<dbReference type="AlphaFoldDB" id="A0A183P410"/>
<keyword evidence="3" id="KW-1185">Reference proteome</keyword>
<reference evidence="2 3" key="1">
    <citation type="submission" date="2018-11" db="EMBL/GenBank/DDBJ databases">
        <authorList>
            <consortium name="Pathogen Informatics"/>
        </authorList>
    </citation>
    <scope>NUCLEOTIDE SEQUENCE [LARGE SCALE GENOMIC DNA]</scope>
    <source>
        <strain>Denwood</strain>
        <strain evidence="3">Zambia</strain>
    </source>
</reference>
<feature type="compositionally biased region" description="Polar residues" evidence="1">
    <location>
        <begin position="56"/>
        <end position="76"/>
    </location>
</feature>
<evidence type="ECO:0000313" key="2">
    <source>
        <dbReference type="EMBL" id="VDP48115.1"/>
    </source>
</evidence>
<name>A0A183P410_9TREM</name>
<evidence type="ECO:0000313" key="3">
    <source>
        <dbReference type="Proteomes" id="UP000269396"/>
    </source>
</evidence>
<dbReference type="EMBL" id="UZAL01029422">
    <property type="protein sequence ID" value="VDP48115.1"/>
    <property type="molecule type" value="Genomic_DNA"/>
</dbReference>
<evidence type="ECO:0000256" key="1">
    <source>
        <dbReference type="SAM" id="MobiDB-lite"/>
    </source>
</evidence>
<protein>
    <submittedName>
        <fullName evidence="2">Uncharacterized protein</fullName>
    </submittedName>
</protein>
<gene>
    <name evidence="2" type="ORF">SMTD_LOCUS9096</name>
</gene>
<feature type="region of interest" description="Disordered" evidence="1">
    <location>
        <begin position="23"/>
        <end position="76"/>
    </location>
</feature>
<accession>A0A183P410</accession>
<proteinExistence type="predicted"/>
<organism evidence="2 3">
    <name type="scientific">Schistosoma mattheei</name>
    <dbReference type="NCBI Taxonomy" id="31246"/>
    <lineage>
        <taxon>Eukaryota</taxon>
        <taxon>Metazoa</taxon>
        <taxon>Spiralia</taxon>
        <taxon>Lophotrochozoa</taxon>
        <taxon>Platyhelminthes</taxon>
        <taxon>Trematoda</taxon>
        <taxon>Digenea</taxon>
        <taxon>Strigeidida</taxon>
        <taxon>Schistosomatoidea</taxon>
        <taxon>Schistosomatidae</taxon>
        <taxon>Schistosoma</taxon>
    </lineage>
</organism>
<sequence>MITLKIYKLDGWLRKSFILSSRRFHHHHPKHHHHHHHPKHHHHHHHPKHHHHHHCQQSIPAEQVQKNPSQMLNTQE</sequence>